<proteinExistence type="predicted"/>
<evidence type="ECO:0000313" key="4">
    <source>
        <dbReference type="Proteomes" id="UP001165082"/>
    </source>
</evidence>
<sequence length="559" mass="62813">MSRRLSISVSKEFAVQHKRPYIVVMRQYMYQTLMIAILSIVIAIPFLLLYSRGLDLTASRTYGSPYPELQITRPSIYSSQELVNISVTPLTSYYRDLYFADSGDEFPEVDEEVRSGRMLRYTYVAFAIWLNAVRGMAIFRPGKVGHFVLLFLATAATIINCYCIEVMTNAYYREGNADDEMMAAYSNYRIPMLLLTFFSLFVPYSVCYKLSSRKRAEKHCSSLKLGAVMLLYAVMEFVVFTSYQNYLLETYFRSSTSFVVKVCIRMLGSVVFLTLLIEMAVRVSNFLQNECGAELRDTFVVLVPGICLITFLARVMQGSTTTVGEMIVLEVAGTIAEFSTADGLLKGMTPFDNIKSFFGFKTVAEKFVSDTKNLNKVTPGDADATEEGEKQSPEEQSVQSNIRLETNCQVFCAGVLIMLSIGEATAIVSSSLFFLLLKNINPAEPGSEPLSNSTVAVNFLIMIVGEFLLTDAILALASHTMKRYTNDVAVEWAFFFKRKGFIAALVCIFNMMTTMMILYVPVSLCYTSRVENIEDWVITQCPPPPSNMTEMSQVGYSWT</sequence>
<evidence type="ECO:0000256" key="1">
    <source>
        <dbReference type="SAM" id="MobiDB-lite"/>
    </source>
</evidence>
<dbReference type="EMBL" id="BRXZ01002878">
    <property type="protein sequence ID" value="GMH72079.1"/>
    <property type="molecule type" value="Genomic_DNA"/>
</dbReference>
<keyword evidence="2" id="KW-0812">Transmembrane</keyword>
<evidence type="ECO:0000313" key="3">
    <source>
        <dbReference type="EMBL" id="GMH72079.1"/>
    </source>
</evidence>
<dbReference type="OrthoDB" id="229807at2759"/>
<keyword evidence="2" id="KW-0472">Membrane</keyword>
<reference evidence="3" key="1">
    <citation type="submission" date="2022-07" db="EMBL/GenBank/DDBJ databases">
        <title>Genome analysis of Parmales, a sister group of diatoms, reveals the evolutionary specialization of diatoms from phago-mixotrophs to photoautotrophs.</title>
        <authorList>
            <person name="Ban H."/>
            <person name="Sato S."/>
            <person name="Yoshikawa S."/>
            <person name="Kazumasa Y."/>
            <person name="Nakamura Y."/>
            <person name="Ichinomiya M."/>
            <person name="Saitoh K."/>
            <person name="Sato N."/>
            <person name="Blanc-Mathieu R."/>
            <person name="Endo H."/>
            <person name="Kuwata A."/>
            <person name="Ogata H."/>
        </authorList>
    </citation>
    <scope>NUCLEOTIDE SEQUENCE</scope>
</reference>
<gene>
    <name evidence="3" type="ORF">TrRE_jg5628</name>
</gene>
<feature type="transmembrane region" description="Helical" evidence="2">
    <location>
        <begin position="28"/>
        <end position="50"/>
    </location>
</feature>
<evidence type="ECO:0000256" key="2">
    <source>
        <dbReference type="SAM" id="Phobius"/>
    </source>
</evidence>
<keyword evidence="4" id="KW-1185">Reference proteome</keyword>
<keyword evidence="2" id="KW-1133">Transmembrane helix</keyword>
<feature type="region of interest" description="Disordered" evidence="1">
    <location>
        <begin position="378"/>
        <end position="399"/>
    </location>
</feature>
<organism evidence="3 4">
    <name type="scientific">Triparma retinervis</name>
    <dbReference type="NCBI Taxonomy" id="2557542"/>
    <lineage>
        <taxon>Eukaryota</taxon>
        <taxon>Sar</taxon>
        <taxon>Stramenopiles</taxon>
        <taxon>Ochrophyta</taxon>
        <taxon>Bolidophyceae</taxon>
        <taxon>Parmales</taxon>
        <taxon>Triparmaceae</taxon>
        <taxon>Triparma</taxon>
    </lineage>
</organism>
<feature type="transmembrane region" description="Helical" evidence="2">
    <location>
        <begin position="258"/>
        <end position="277"/>
    </location>
</feature>
<feature type="transmembrane region" description="Helical" evidence="2">
    <location>
        <begin position="500"/>
        <end position="522"/>
    </location>
</feature>
<comment type="caution">
    <text evidence="3">The sequence shown here is derived from an EMBL/GenBank/DDBJ whole genome shotgun (WGS) entry which is preliminary data.</text>
</comment>
<feature type="transmembrane region" description="Helical" evidence="2">
    <location>
        <begin position="223"/>
        <end position="246"/>
    </location>
</feature>
<feature type="transmembrane region" description="Helical" evidence="2">
    <location>
        <begin position="192"/>
        <end position="211"/>
    </location>
</feature>
<dbReference type="AlphaFoldDB" id="A0A9W7E8A6"/>
<feature type="transmembrane region" description="Helical" evidence="2">
    <location>
        <begin position="410"/>
        <end position="436"/>
    </location>
</feature>
<protein>
    <submittedName>
        <fullName evidence="3">Uncharacterized protein</fullName>
    </submittedName>
</protein>
<feature type="transmembrane region" description="Helical" evidence="2">
    <location>
        <begin position="456"/>
        <end position="479"/>
    </location>
</feature>
<dbReference type="Proteomes" id="UP001165082">
    <property type="component" value="Unassembled WGS sequence"/>
</dbReference>
<feature type="non-terminal residue" evidence="3">
    <location>
        <position position="1"/>
    </location>
</feature>
<accession>A0A9W7E8A6</accession>
<name>A0A9W7E8A6_9STRA</name>
<feature type="transmembrane region" description="Helical" evidence="2">
    <location>
        <begin position="146"/>
        <end position="172"/>
    </location>
</feature>